<proteinExistence type="predicted"/>
<dbReference type="RefSeq" id="WP_024071399.1">
    <property type="nucleotide sequence ID" value="NC_023062.1"/>
</dbReference>
<name>A0ABM5P241_9MOLU</name>
<organism evidence="1 2">
    <name type="scientific">Mycoplasma ovis str. Michigan</name>
    <dbReference type="NCBI Taxonomy" id="1415773"/>
    <lineage>
        <taxon>Bacteria</taxon>
        <taxon>Bacillati</taxon>
        <taxon>Mycoplasmatota</taxon>
        <taxon>Mollicutes</taxon>
        <taxon>Mycoplasmataceae</taxon>
        <taxon>Mycoplasma</taxon>
    </lineage>
</organism>
<evidence type="ECO:0000313" key="1">
    <source>
        <dbReference type="EMBL" id="AHC40385.1"/>
    </source>
</evidence>
<sequence length="59" mass="6733">MKKCEDNSKLTVKLTDGSTKTVNKEGLMKLIKENEKTPDLKEIEWPEGCEWETQSSSES</sequence>
<evidence type="ECO:0000313" key="2">
    <source>
        <dbReference type="Proteomes" id="UP000018745"/>
    </source>
</evidence>
<protein>
    <submittedName>
        <fullName evidence="1">Uncharacterized protein</fullName>
    </submittedName>
</protein>
<reference evidence="1 2" key="1">
    <citation type="journal article" date="2014" name="Genome Announc.">
        <title>Complete Genome Sequence of Mycoplasma ovis Strain Michigan, a Hemoplasma of Sheep with Two Distinct 16S rRNA Genes.</title>
        <authorList>
            <person name="Deshuillers P.L."/>
            <person name="Santos A.P."/>
            <person name="do Nascimento N.C."/>
            <person name="Hampel J.A."/>
            <person name="Bergin I.L."/>
            <person name="Dyson M.C."/>
            <person name="Messick J.B."/>
        </authorList>
    </citation>
    <scope>NUCLEOTIDE SEQUENCE [LARGE SCALE GENOMIC DNA]</scope>
    <source>
        <strain evidence="1 2">Michigan</strain>
    </source>
</reference>
<accession>A0ABM5P241</accession>
<dbReference type="Proteomes" id="UP000018745">
    <property type="component" value="Chromosome"/>
</dbReference>
<dbReference type="EMBL" id="CP006935">
    <property type="protein sequence ID" value="AHC40385.1"/>
    <property type="molecule type" value="Genomic_DNA"/>
</dbReference>
<gene>
    <name evidence="1" type="ORF">OVS_03160</name>
</gene>
<keyword evidence="2" id="KW-1185">Reference proteome</keyword>